<reference evidence="1 2" key="1">
    <citation type="journal article" date="2013" name="Genome Announc.">
        <title>Draft Genome Sequence of Arthrobacter crystallopoietes Strain BAB-32, Revealing Genes for Bioremediation.</title>
        <authorList>
            <person name="Joshi M.N."/>
            <person name="Pandit A.S."/>
            <person name="Sharma A."/>
            <person name="Pandya R.V."/>
            <person name="Desai S.M."/>
            <person name="Saxena A.K."/>
            <person name="Bagatharia S.B."/>
        </authorList>
    </citation>
    <scope>NUCLEOTIDE SEQUENCE [LARGE SCALE GENOMIC DNA]</scope>
    <source>
        <strain evidence="1 2">BAB-32</strain>
    </source>
</reference>
<dbReference type="AlphaFoldDB" id="N1V0G1"/>
<keyword evidence="2" id="KW-1185">Reference proteome</keyword>
<name>N1V0G1_9MICC</name>
<accession>N1V0G1</accession>
<protein>
    <submittedName>
        <fullName evidence="1">Uncharacterized protein</fullName>
    </submittedName>
</protein>
<evidence type="ECO:0000313" key="1">
    <source>
        <dbReference type="EMBL" id="EMY33572.1"/>
    </source>
</evidence>
<gene>
    <name evidence="1" type="ORF">D477_014261</name>
</gene>
<dbReference type="Proteomes" id="UP000010729">
    <property type="component" value="Unassembled WGS sequence"/>
</dbReference>
<organism evidence="1 2">
    <name type="scientific">Arthrobacter crystallopoietes BAB-32</name>
    <dbReference type="NCBI Taxonomy" id="1246476"/>
    <lineage>
        <taxon>Bacteria</taxon>
        <taxon>Bacillati</taxon>
        <taxon>Actinomycetota</taxon>
        <taxon>Actinomycetes</taxon>
        <taxon>Micrococcales</taxon>
        <taxon>Micrococcaceae</taxon>
        <taxon>Crystallibacter</taxon>
    </lineage>
</organism>
<sequence>MKIKSCKAYLALFQIDGKQSSVVALAESDLGHASIPVHITVGEDDHFMVRAGHQTEVFNTLPSAVAWASRAGVLQTPGAITVLEQRNTLAGTPMFEPFDLYRVATPIKDDENDDLF</sequence>
<comment type="caution">
    <text evidence="1">The sequence shown here is derived from an EMBL/GenBank/DDBJ whole genome shotgun (WGS) entry which is preliminary data.</text>
</comment>
<evidence type="ECO:0000313" key="2">
    <source>
        <dbReference type="Proteomes" id="UP000010729"/>
    </source>
</evidence>
<dbReference type="EMBL" id="ANPE02000169">
    <property type="protein sequence ID" value="EMY33572.1"/>
    <property type="molecule type" value="Genomic_DNA"/>
</dbReference>
<proteinExistence type="predicted"/>